<dbReference type="NCBIfam" id="TIGR02821">
    <property type="entry name" value="fghA_ester_D"/>
    <property type="match status" value="1"/>
</dbReference>
<keyword evidence="5 7" id="KW-0378">Hydrolase</keyword>
<evidence type="ECO:0000313" key="8">
    <source>
        <dbReference type="EMBL" id="CAE0329727.1"/>
    </source>
</evidence>
<dbReference type="SUPFAM" id="SSF53474">
    <property type="entry name" value="alpha/beta-Hydrolases"/>
    <property type="match status" value="1"/>
</dbReference>
<dbReference type="FunFam" id="3.40.50.1820:FF:000002">
    <property type="entry name" value="S-formylglutathione hydrolase"/>
    <property type="match status" value="1"/>
</dbReference>
<dbReference type="GO" id="GO:0018738">
    <property type="term" value="F:S-formylglutathione hydrolase activity"/>
    <property type="evidence" value="ECO:0007669"/>
    <property type="project" value="UniProtKB-EC"/>
</dbReference>
<evidence type="ECO:0000256" key="3">
    <source>
        <dbReference type="ARBA" id="ARBA00016774"/>
    </source>
</evidence>
<organism evidence="8">
    <name type="scientific">Strombidium inclinatum</name>
    <dbReference type="NCBI Taxonomy" id="197538"/>
    <lineage>
        <taxon>Eukaryota</taxon>
        <taxon>Sar</taxon>
        <taxon>Alveolata</taxon>
        <taxon>Ciliophora</taxon>
        <taxon>Intramacronucleata</taxon>
        <taxon>Spirotrichea</taxon>
        <taxon>Oligotrichia</taxon>
        <taxon>Strombidiidae</taxon>
        <taxon>Strombidium</taxon>
    </lineage>
</organism>
<reference evidence="8" key="1">
    <citation type="submission" date="2021-01" db="EMBL/GenBank/DDBJ databases">
        <authorList>
            <person name="Corre E."/>
            <person name="Pelletier E."/>
            <person name="Niang G."/>
            <person name="Scheremetjew M."/>
            <person name="Finn R."/>
            <person name="Kale V."/>
            <person name="Holt S."/>
            <person name="Cochrane G."/>
            <person name="Meng A."/>
            <person name="Brown T."/>
            <person name="Cohen L."/>
        </authorList>
    </citation>
    <scope>NUCLEOTIDE SEQUENCE</scope>
    <source>
        <strain evidence="8">S3</strain>
    </source>
</reference>
<keyword evidence="4 7" id="KW-0719">Serine esterase</keyword>
<sequence length="413" mass="46006">MQKWGYDFTFDCTGVTKVMRDALEVAHRGWGESCVIGVAASGHEISTRPFQLVTGRVWKGTAFGGWKSRTEVPKLVQQVMRKELEIDEYVTHEIKGIEKVNESIDALHSGECLRAVVHISDYKFQGDKLTFSQPTNNKVSGGYLKRITHWSETNQCDMTFSIFMPAQSKRCEEPPAVLFYLSGLTCSDENARTKAAIYEHASKYNLAVVFPDTSPRGEEVAKLSDSWEIGQGAGFYVNATTDKWKKHFNMHDYVTKELPQVVDSLFTVNIQKKALCGHSMGGHGAVSLHLRNPGLFQSVSAFAPLLNPTNGTLGQQQLEAYLGSVEAGKAYDSTELVKSYKGPMIPILIDIGTHDEFLPNLKPEAFKAAAGEAGYPVNLRMQPGYDHSYYFISTFIRDHVDYHATNLGLARRC</sequence>
<name>A0A7S3IRA9_9SPIT</name>
<dbReference type="Gene3D" id="3.90.180.10">
    <property type="entry name" value="Medium-chain alcohol dehydrogenases, catalytic domain"/>
    <property type="match status" value="1"/>
</dbReference>
<dbReference type="InterPro" id="IPR014186">
    <property type="entry name" value="S-formylglutathione_hydrol"/>
</dbReference>
<protein>
    <recommendedName>
        <fullName evidence="3 7">S-formylglutathione hydrolase</fullName>
        <ecNumber evidence="2 7">3.1.2.12</ecNumber>
    </recommendedName>
</protein>
<keyword evidence="7" id="KW-0963">Cytoplasm</keyword>
<dbReference type="EMBL" id="HBIH01025788">
    <property type="protein sequence ID" value="CAE0329727.1"/>
    <property type="molecule type" value="Transcribed_RNA"/>
</dbReference>
<dbReference type="Gene3D" id="3.40.50.720">
    <property type="entry name" value="NAD(P)-binding Rossmann-like Domain"/>
    <property type="match status" value="1"/>
</dbReference>
<comment type="subcellular location">
    <subcellularLocation>
        <location evidence="7">Cytoplasm</location>
    </subcellularLocation>
</comment>
<dbReference type="GO" id="GO:0052689">
    <property type="term" value="F:carboxylic ester hydrolase activity"/>
    <property type="evidence" value="ECO:0007669"/>
    <property type="project" value="UniProtKB-KW"/>
</dbReference>
<accession>A0A7S3IRA9</accession>
<evidence type="ECO:0000256" key="6">
    <source>
        <dbReference type="PIRSR" id="PIRSR614186-1"/>
    </source>
</evidence>
<proteinExistence type="inferred from homology"/>
<comment type="similarity">
    <text evidence="1 7">Belongs to the esterase D family.</text>
</comment>
<comment type="function">
    <text evidence="7">Serine hydrolase involved in the detoxification of formaldehyde.</text>
</comment>
<feature type="active site" description="Charge relay system" evidence="6">
    <location>
        <position position="387"/>
    </location>
</feature>
<dbReference type="InterPro" id="IPR029058">
    <property type="entry name" value="AB_hydrolase_fold"/>
</dbReference>
<dbReference type="GO" id="GO:0005829">
    <property type="term" value="C:cytosol"/>
    <property type="evidence" value="ECO:0007669"/>
    <property type="project" value="TreeGrafter"/>
</dbReference>
<dbReference type="PANTHER" id="PTHR10061">
    <property type="entry name" value="S-FORMYLGLUTATHIONE HYDROLASE"/>
    <property type="match status" value="1"/>
</dbReference>
<feature type="active site" description="Charge relay system" evidence="6">
    <location>
        <position position="355"/>
    </location>
</feature>
<dbReference type="Pfam" id="PF00756">
    <property type="entry name" value="Esterase"/>
    <property type="match status" value="1"/>
</dbReference>
<comment type="catalytic activity">
    <reaction evidence="7">
        <text>S-formylglutathione + H2O = formate + glutathione + H(+)</text>
        <dbReference type="Rhea" id="RHEA:14961"/>
        <dbReference type="ChEBI" id="CHEBI:15377"/>
        <dbReference type="ChEBI" id="CHEBI:15378"/>
        <dbReference type="ChEBI" id="CHEBI:15740"/>
        <dbReference type="ChEBI" id="CHEBI:57688"/>
        <dbReference type="ChEBI" id="CHEBI:57925"/>
        <dbReference type="EC" id="3.1.2.12"/>
    </reaction>
</comment>
<evidence type="ECO:0000256" key="4">
    <source>
        <dbReference type="ARBA" id="ARBA00022487"/>
    </source>
</evidence>
<dbReference type="InterPro" id="IPR036291">
    <property type="entry name" value="NAD(P)-bd_dom_sf"/>
</dbReference>
<dbReference type="SUPFAM" id="SSF51735">
    <property type="entry name" value="NAD(P)-binding Rossmann-fold domains"/>
    <property type="match status" value="1"/>
</dbReference>
<evidence type="ECO:0000256" key="5">
    <source>
        <dbReference type="ARBA" id="ARBA00022801"/>
    </source>
</evidence>
<dbReference type="PANTHER" id="PTHR10061:SF0">
    <property type="entry name" value="S-FORMYLGLUTATHIONE HYDROLASE"/>
    <property type="match status" value="1"/>
</dbReference>
<evidence type="ECO:0000256" key="2">
    <source>
        <dbReference type="ARBA" id="ARBA00012479"/>
    </source>
</evidence>
<feature type="active site" description="Charge relay system" evidence="6">
    <location>
        <position position="279"/>
    </location>
</feature>
<dbReference type="InterPro" id="IPR000801">
    <property type="entry name" value="Esterase-like"/>
</dbReference>
<dbReference type="Gene3D" id="3.40.50.1820">
    <property type="entry name" value="alpha/beta hydrolase"/>
    <property type="match status" value="1"/>
</dbReference>
<dbReference type="AlphaFoldDB" id="A0A7S3IRA9"/>
<dbReference type="GO" id="GO:0046294">
    <property type="term" value="P:formaldehyde catabolic process"/>
    <property type="evidence" value="ECO:0007669"/>
    <property type="project" value="InterPro"/>
</dbReference>
<evidence type="ECO:0000256" key="7">
    <source>
        <dbReference type="RuleBase" id="RU363068"/>
    </source>
</evidence>
<dbReference type="EC" id="3.1.2.12" evidence="2 7"/>
<gene>
    <name evidence="8" type="ORF">SINC0208_LOCUS10357</name>
</gene>
<evidence type="ECO:0000256" key="1">
    <source>
        <dbReference type="ARBA" id="ARBA00005622"/>
    </source>
</evidence>
<dbReference type="InterPro" id="IPR011032">
    <property type="entry name" value="GroES-like_sf"/>
</dbReference>
<dbReference type="SUPFAM" id="SSF50129">
    <property type="entry name" value="GroES-like"/>
    <property type="match status" value="1"/>
</dbReference>